<dbReference type="EMBL" id="SPHZ02000011">
    <property type="protein sequence ID" value="KAF0894528.1"/>
    <property type="molecule type" value="Genomic_DNA"/>
</dbReference>
<dbReference type="Proteomes" id="UP000479710">
    <property type="component" value="Unassembled WGS sequence"/>
</dbReference>
<name>A0A6G1C256_9ORYZ</name>
<evidence type="ECO:0000313" key="2">
    <source>
        <dbReference type="Proteomes" id="UP000479710"/>
    </source>
</evidence>
<accession>A0A6G1C256</accession>
<gene>
    <name evidence="1" type="ORF">E2562_039528</name>
</gene>
<feature type="non-terminal residue" evidence="1">
    <location>
        <position position="65"/>
    </location>
</feature>
<dbReference type="OrthoDB" id="1655036at2759"/>
<proteinExistence type="predicted"/>
<sequence>MDARRGRVRHLWSAPLAELFRSHKGSDAAGRQDGLLWYKDCGQLVACEFSMAVVQANNLLEDHSQ</sequence>
<protein>
    <submittedName>
        <fullName evidence="1">Uncharacterized protein</fullName>
    </submittedName>
</protein>
<reference evidence="1 2" key="1">
    <citation type="submission" date="2019-11" db="EMBL/GenBank/DDBJ databases">
        <title>Whole genome sequence of Oryza granulata.</title>
        <authorList>
            <person name="Li W."/>
        </authorList>
    </citation>
    <scope>NUCLEOTIDE SEQUENCE [LARGE SCALE GENOMIC DNA]</scope>
    <source>
        <strain evidence="2">cv. Menghai</strain>
        <tissue evidence="1">Leaf</tissue>
    </source>
</reference>
<comment type="caution">
    <text evidence="1">The sequence shown here is derived from an EMBL/GenBank/DDBJ whole genome shotgun (WGS) entry which is preliminary data.</text>
</comment>
<dbReference type="AlphaFoldDB" id="A0A6G1C256"/>
<evidence type="ECO:0000313" key="1">
    <source>
        <dbReference type="EMBL" id="KAF0894528.1"/>
    </source>
</evidence>
<keyword evidence="2" id="KW-1185">Reference proteome</keyword>
<organism evidence="1 2">
    <name type="scientific">Oryza meyeriana var. granulata</name>
    <dbReference type="NCBI Taxonomy" id="110450"/>
    <lineage>
        <taxon>Eukaryota</taxon>
        <taxon>Viridiplantae</taxon>
        <taxon>Streptophyta</taxon>
        <taxon>Embryophyta</taxon>
        <taxon>Tracheophyta</taxon>
        <taxon>Spermatophyta</taxon>
        <taxon>Magnoliopsida</taxon>
        <taxon>Liliopsida</taxon>
        <taxon>Poales</taxon>
        <taxon>Poaceae</taxon>
        <taxon>BOP clade</taxon>
        <taxon>Oryzoideae</taxon>
        <taxon>Oryzeae</taxon>
        <taxon>Oryzinae</taxon>
        <taxon>Oryza</taxon>
        <taxon>Oryza meyeriana</taxon>
    </lineage>
</organism>